<feature type="compositionally biased region" description="Low complexity" evidence="1">
    <location>
        <begin position="104"/>
        <end position="125"/>
    </location>
</feature>
<dbReference type="PANTHER" id="PTHR21780:SF0">
    <property type="entry name" value="TRANSMEMBRANE PROTEIN 209"/>
    <property type="match status" value="1"/>
</dbReference>
<feature type="compositionally biased region" description="Polar residues" evidence="1">
    <location>
        <begin position="390"/>
        <end position="401"/>
    </location>
</feature>
<reference evidence="2" key="1">
    <citation type="journal article" date="2020" name="Fungal Divers.">
        <title>Resolving the Mortierellaceae phylogeny through synthesis of multi-gene phylogenetics and phylogenomics.</title>
        <authorList>
            <person name="Vandepol N."/>
            <person name="Liber J."/>
            <person name="Desiro A."/>
            <person name="Na H."/>
            <person name="Kennedy M."/>
            <person name="Barry K."/>
            <person name="Grigoriev I.V."/>
            <person name="Miller A.N."/>
            <person name="O'Donnell K."/>
            <person name="Stajich J.E."/>
            <person name="Bonito G."/>
        </authorList>
    </citation>
    <scope>NUCLEOTIDE SEQUENCE</scope>
    <source>
        <strain evidence="2">BC1065</strain>
    </source>
</reference>
<feature type="compositionally biased region" description="Low complexity" evidence="1">
    <location>
        <begin position="729"/>
        <end position="741"/>
    </location>
</feature>
<organism evidence="2 3">
    <name type="scientific">Actinomortierella ambigua</name>
    <dbReference type="NCBI Taxonomy" id="1343610"/>
    <lineage>
        <taxon>Eukaryota</taxon>
        <taxon>Fungi</taxon>
        <taxon>Fungi incertae sedis</taxon>
        <taxon>Mucoromycota</taxon>
        <taxon>Mortierellomycotina</taxon>
        <taxon>Mortierellomycetes</taxon>
        <taxon>Mortierellales</taxon>
        <taxon>Mortierellaceae</taxon>
        <taxon>Actinomortierella</taxon>
    </lineage>
</organism>
<feature type="region of interest" description="Disordered" evidence="1">
    <location>
        <begin position="390"/>
        <end position="710"/>
    </location>
</feature>
<keyword evidence="3" id="KW-1185">Reference proteome</keyword>
<feature type="compositionally biased region" description="Pro residues" evidence="1">
    <location>
        <begin position="649"/>
        <end position="661"/>
    </location>
</feature>
<feature type="compositionally biased region" description="Basic and acidic residues" evidence="1">
    <location>
        <begin position="31"/>
        <end position="52"/>
    </location>
</feature>
<feature type="compositionally biased region" description="Polar residues" evidence="1">
    <location>
        <begin position="419"/>
        <end position="428"/>
    </location>
</feature>
<name>A0A9P6Q6Z1_9FUNG</name>
<dbReference type="OrthoDB" id="509821at2759"/>
<evidence type="ECO:0008006" key="4">
    <source>
        <dbReference type="Google" id="ProtNLM"/>
    </source>
</evidence>
<dbReference type="Proteomes" id="UP000807716">
    <property type="component" value="Unassembled WGS sequence"/>
</dbReference>
<evidence type="ECO:0000313" key="2">
    <source>
        <dbReference type="EMBL" id="KAG0262021.1"/>
    </source>
</evidence>
<feature type="region of interest" description="Disordered" evidence="1">
    <location>
        <begin position="1"/>
        <end position="66"/>
    </location>
</feature>
<proteinExistence type="predicted"/>
<feature type="compositionally biased region" description="Polar residues" evidence="1">
    <location>
        <begin position="529"/>
        <end position="541"/>
    </location>
</feature>
<gene>
    <name evidence="2" type="ORF">DFQ27_002576</name>
</gene>
<feature type="compositionally biased region" description="Polar residues" evidence="1">
    <location>
        <begin position="477"/>
        <end position="493"/>
    </location>
</feature>
<protein>
    <recommendedName>
        <fullName evidence="4">Transmembrane protein</fullName>
    </recommendedName>
</protein>
<accession>A0A9P6Q6Z1</accession>
<feature type="compositionally biased region" description="Low complexity" evidence="1">
    <location>
        <begin position="699"/>
        <end position="710"/>
    </location>
</feature>
<dbReference type="Pfam" id="PF09786">
    <property type="entry name" value="CytochromB561_N"/>
    <property type="match status" value="1"/>
</dbReference>
<dbReference type="InterPro" id="IPR019176">
    <property type="entry name" value="Cytochrome_B561-rel"/>
</dbReference>
<comment type="caution">
    <text evidence="2">The sequence shown here is derived from an EMBL/GenBank/DDBJ whole genome shotgun (WGS) entry which is preliminary data.</text>
</comment>
<feature type="compositionally biased region" description="Polar residues" evidence="1">
    <location>
        <begin position="126"/>
        <end position="139"/>
    </location>
</feature>
<dbReference type="PANTHER" id="PTHR21780">
    <property type="entry name" value="TRANSMEMBRANE PROTEIN 209"/>
    <property type="match status" value="1"/>
</dbReference>
<dbReference type="EMBL" id="JAAAJB010000199">
    <property type="protein sequence ID" value="KAG0262021.1"/>
    <property type="molecule type" value="Genomic_DNA"/>
</dbReference>
<evidence type="ECO:0000313" key="3">
    <source>
        <dbReference type="Proteomes" id="UP000807716"/>
    </source>
</evidence>
<dbReference type="GO" id="GO:0016020">
    <property type="term" value="C:membrane"/>
    <property type="evidence" value="ECO:0007669"/>
    <property type="project" value="TreeGrafter"/>
</dbReference>
<evidence type="ECO:0000256" key="1">
    <source>
        <dbReference type="SAM" id="MobiDB-lite"/>
    </source>
</evidence>
<sequence length="1376" mass="146646">MEAAEVVARESNDFSEEQTIADHRKARSERRHSLDKGKAKAQEGLAKQDRTGSEGTSAQSSVAVHQAQEELTADANKLMPGCFPGDAIADSKVDITTTDMVATTTTAPTIVEPSQEESTTSSPTSDHAQQSTPVDTTVPVSKARPSLLDDEDPIPLVSIAAKPETASATETVDWQKAPLDFDNISELSACEATGLDKSDSADKKSQDQTLGLVDFDEPSTEQAHIPVLSLTDQGSWSSILQPQGSDSLKTSATSGADFFKTSATSTGSGASDKLAVDPASFNMEVWDNFDDRNAYYDFAVKAEYDESEEEEGEKEAGDVDMFTEAQSRAQSTNLHQHLTASQGGDQFIGRFAPAVRSQPKDVRKASIVTVESKGPDYVPADQLLGMFQQSRKSALPSSTTADKLHPSAEPVPLYPSLATMATGQQSQEGAGVGSAKEGAKEPQNPIIDSDADEELVRRSSAAATTTTATPAAAGNESGVSSKGASKTSSQPASSEDDSNADPFGLNTPEAIAQRRQWNKRDLEKKASYGLSTSPDDATSASPAGYTDTDGAYVSTGYDTDSRKPVPSAQRRKEQEDVPQPRSPSGHVRHAWTDLPPIVSVTDSEFSHRDQQHSDLSDFFPTGSLGGAIASTTKGSTAASQEPGRTKLYPPAPVEPWGPPQPDQESAGLRHRSSTHDSSASPVGPITSDPPLTFLRSTRGATAKPTSSASASGALLGELPATMLGEKLNSGGAASPKAKASKTLTLPANPKDAPVLRGQYELPSMKEVQQWNTAHGLGPYAFRRLALNVGGLMVSSWVWRRAVVVNMAQKLASMIGYDPLYWLHWGLWIVFWINIGDALWRYSKASNKFEKLPLTAEQRLRLGLDPSGSSVPGAVPVFQNSTSSKIDLLAVPLRSTYVAPSTQRATGAKLHAPLGKSLNAAAAPASVIWSKSMSKSLQPIPQVHTKRELQSLIKTVESREGADNEWRMAEAAAVEANKRATTFALGVSDRLGGPLAFGVGAAAGAGTGTGGADAAGRKPDARLGLSVSRYQPALRTTLSKDRISKTELQMDGLPVWTPAKVLKTLKVSEAQLDRWVLRMRKWLWTKVVSPMCEEMEAVDKAFDKAGFGYLDCKSATMFTTSTIVPQKNAADGSATGGAAGAAGAATAGAAGAGASTASNPLGWGAAAATAPQLPSAFAGPIQPALPSTPTSLKDLNDRWGNDEMVRRRMVLEAYLAVPGVTNRKYVVERIQAFGALLSQFKWDSEGVRWDNGRKGWTPDLPTDSQILMHLFATFLDLAMPAQPLDGYGRFPFSYKHLVSVDVKPDPNVAIQIKQSAKNPPCYHLVVNGNVWEIVPKRMNIWYTLVLFIYVVMKESGGYLGQTHFGSRALGLDSVVEG</sequence>
<feature type="region of interest" description="Disordered" evidence="1">
    <location>
        <begin position="726"/>
        <end position="747"/>
    </location>
</feature>
<feature type="compositionally biased region" description="Polar residues" evidence="1">
    <location>
        <begin position="53"/>
        <end position="63"/>
    </location>
</feature>
<feature type="compositionally biased region" description="Basic and acidic residues" evidence="1">
    <location>
        <begin position="604"/>
        <end position="615"/>
    </location>
</feature>
<feature type="compositionally biased region" description="Low complexity" evidence="1">
    <location>
        <begin position="461"/>
        <end position="473"/>
    </location>
</feature>
<feature type="compositionally biased region" description="Polar residues" evidence="1">
    <location>
        <begin position="629"/>
        <end position="639"/>
    </location>
</feature>
<feature type="region of interest" description="Disordered" evidence="1">
    <location>
        <begin position="104"/>
        <end position="151"/>
    </location>
</feature>